<dbReference type="STRING" id="307972.A0A2G8L8C9"/>
<dbReference type="OrthoDB" id="5795902at2759"/>
<dbReference type="GO" id="GO:0009311">
    <property type="term" value="P:oligosaccharide metabolic process"/>
    <property type="evidence" value="ECO:0007669"/>
    <property type="project" value="TreeGrafter"/>
</dbReference>
<evidence type="ECO:0000256" key="6">
    <source>
        <dbReference type="ARBA" id="ARBA00023295"/>
    </source>
</evidence>
<keyword evidence="4" id="KW-0732">Signal</keyword>
<organism evidence="9 10">
    <name type="scientific">Stichopus japonicus</name>
    <name type="common">Sea cucumber</name>
    <dbReference type="NCBI Taxonomy" id="307972"/>
    <lineage>
        <taxon>Eukaryota</taxon>
        <taxon>Metazoa</taxon>
        <taxon>Echinodermata</taxon>
        <taxon>Eleutherozoa</taxon>
        <taxon>Echinozoa</taxon>
        <taxon>Holothuroidea</taxon>
        <taxon>Aspidochirotacea</taxon>
        <taxon>Aspidochirotida</taxon>
        <taxon>Stichopodidae</taxon>
        <taxon>Apostichopus</taxon>
    </lineage>
</organism>
<dbReference type="PRINTS" id="PR00740">
    <property type="entry name" value="GLHYDRLASE27"/>
</dbReference>
<dbReference type="Pfam" id="PF16499">
    <property type="entry name" value="Melibiase_2"/>
    <property type="match status" value="1"/>
</dbReference>
<comment type="catalytic activity">
    <reaction evidence="1">
        <text>Hydrolysis of terminal, non-reducing alpha-D-galactose residues in alpha-D-galactosides, including galactose oligosaccharides, galactomannans and galactolipids.</text>
        <dbReference type="EC" id="3.2.1.22"/>
    </reaction>
</comment>
<dbReference type="InterPro" id="IPR013785">
    <property type="entry name" value="Aldolase_TIM"/>
</dbReference>
<keyword evidence="5 7" id="KW-0378">Hydrolase</keyword>
<dbReference type="Gene3D" id="3.20.20.70">
    <property type="entry name" value="Aldolase class I"/>
    <property type="match status" value="1"/>
</dbReference>
<evidence type="ECO:0000256" key="2">
    <source>
        <dbReference type="ARBA" id="ARBA00009743"/>
    </source>
</evidence>
<dbReference type="GO" id="GO:0004557">
    <property type="term" value="F:alpha-galactosidase activity"/>
    <property type="evidence" value="ECO:0007669"/>
    <property type="project" value="UniProtKB-EC"/>
</dbReference>
<dbReference type="SUPFAM" id="SSF51445">
    <property type="entry name" value="(Trans)glycosidases"/>
    <property type="match status" value="1"/>
</dbReference>
<evidence type="ECO:0000256" key="7">
    <source>
        <dbReference type="RuleBase" id="RU361168"/>
    </source>
</evidence>
<gene>
    <name evidence="9" type="ORF">BSL78_06580</name>
</gene>
<dbReference type="InterPro" id="IPR041233">
    <property type="entry name" value="Melibiase_C"/>
</dbReference>
<dbReference type="PROSITE" id="PS00512">
    <property type="entry name" value="ALPHA_GALACTOSIDASE"/>
    <property type="match status" value="1"/>
</dbReference>
<dbReference type="Proteomes" id="UP000230750">
    <property type="component" value="Unassembled WGS sequence"/>
</dbReference>
<dbReference type="EMBL" id="MRZV01000173">
    <property type="protein sequence ID" value="PIK56511.1"/>
    <property type="molecule type" value="Genomic_DNA"/>
</dbReference>
<evidence type="ECO:0000259" key="8">
    <source>
        <dbReference type="Pfam" id="PF17801"/>
    </source>
</evidence>
<keyword evidence="7" id="KW-1015">Disulfide bond</keyword>
<dbReference type="InterPro" id="IPR017853">
    <property type="entry name" value="GH"/>
</dbReference>
<dbReference type="InterPro" id="IPR013780">
    <property type="entry name" value="Glyco_hydro_b"/>
</dbReference>
<comment type="subunit">
    <text evidence="7">Homodimer.</text>
</comment>
<feature type="domain" description="Alpha galactosidase C-terminal" evidence="8">
    <location>
        <begin position="272"/>
        <end position="347"/>
    </location>
</feature>
<dbReference type="Pfam" id="PF17801">
    <property type="entry name" value="Melibiase_C"/>
    <property type="match status" value="1"/>
</dbReference>
<dbReference type="InterPro" id="IPR000111">
    <property type="entry name" value="Glyco_hydro_27/36_CS"/>
</dbReference>
<dbReference type="AlphaFoldDB" id="A0A2G8L8C9"/>
<dbReference type="InterPro" id="IPR002241">
    <property type="entry name" value="Glyco_hydro_27"/>
</dbReference>
<accession>A0A2G8L8C9</accession>
<dbReference type="FunFam" id="3.20.20.70:FF:000197">
    <property type="entry name" value="Alpha-galactosidase"/>
    <property type="match status" value="1"/>
</dbReference>
<keyword evidence="10" id="KW-1185">Reference proteome</keyword>
<reference evidence="9 10" key="1">
    <citation type="journal article" date="2017" name="PLoS Biol.">
        <title>The sea cucumber genome provides insights into morphological evolution and visceral regeneration.</title>
        <authorList>
            <person name="Zhang X."/>
            <person name="Sun L."/>
            <person name="Yuan J."/>
            <person name="Sun Y."/>
            <person name="Gao Y."/>
            <person name="Zhang L."/>
            <person name="Li S."/>
            <person name="Dai H."/>
            <person name="Hamel J.F."/>
            <person name="Liu C."/>
            <person name="Yu Y."/>
            <person name="Liu S."/>
            <person name="Lin W."/>
            <person name="Guo K."/>
            <person name="Jin S."/>
            <person name="Xu P."/>
            <person name="Storey K.B."/>
            <person name="Huan P."/>
            <person name="Zhang T."/>
            <person name="Zhou Y."/>
            <person name="Zhang J."/>
            <person name="Lin C."/>
            <person name="Li X."/>
            <person name="Xing L."/>
            <person name="Huo D."/>
            <person name="Sun M."/>
            <person name="Wang L."/>
            <person name="Mercier A."/>
            <person name="Li F."/>
            <person name="Yang H."/>
            <person name="Xiang J."/>
        </authorList>
    </citation>
    <scope>NUCLEOTIDE SEQUENCE [LARGE SCALE GENOMIC DNA]</scope>
    <source>
        <strain evidence="9">Shaxun</strain>
        <tissue evidence="9">Muscle</tissue>
    </source>
</reference>
<dbReference type="Gene3D" id="2.60.40.1180">
    <property type="entry name" value="Golgi alpha-mannosidase II"/>
    <property type="match status" value="1"/>
</dbReference>
<name>A0A2G8L8C9_STIJA</name>
<evidence type="ECO:0000256" key="4">
    <source>
        <dbReference type="ARBA" id="ARBA00022729"/>
    </source>
</evidence>
<comment type="caution">
    <text evidence="9">The sequence shown here is derived from an EMBL/GenBank/DDBJ whole genome shotgun (WGS) entry which is preliminary data.</text>
</comment>
<keyword evidence="6 7" id="KW-0326">Glycosidase</keyword>
<dbReference type="PANTHER" id="PTHR11452">
    <property type="entry name" value="ALPHA-GALACTOSIDASE/ALPHA-N-ACETYLGALACTOSAMINIDASE"/>
    <property type="match status" value="1"/>
</dbReference>
<comment type="similarity">
    <text evidence="2 7">Belongs to the glycosyl hydrolase 27 family.</text>
</comment>
<dbReference type="GO" id="GO:0016139">
    <property type="term" value="P:glycoside catabolic process"/>
    <property type="evidence" value="ECO:0007669"/>
    <property type="project" value="TreeGrafter"/>
</dbReference>
<evidence type="ECO:0000313" key="10">
    <source>
        <dbReference type="Proteomes" id="UP000230750"/>
    </source>
</evidence>
<dbReference type="CDD" id="cd14792">
    <property type="entry name" value="GH27"/>
    <property type="match status" value="1"/>
</dbReference>
<dbReference type="GO" id="GO:0005737">
    <property type="term" value="C:cytoplasm"/>
    <property type="evidence" value="ECO:0007669"/>
    <property type="project" value="TreeGrafter"/>
</dbReference>
<evidence type="ECO:0000256" key="1">
    <source>
        <dbReference type="ARBA" id="ARBA00001255"/>
    </source>
</evidence>
<proteinExistence type="inferred from homology"/>
<dbReference type="SUPFAM" id="SSF51011">
    <property type="entry name" value="Glycosyl hydrolase domain"/>
    <property type="match status" value="1"/>
</dbReference>
<protein>
    <recommendedName>
        <fullName evidence="3 7">Alpha-galactosidase</fullName>
        <ecNumber evidence="7">3.2.1.-</ecNumber>
    </recommendedName>
</protein>
<dbReference type="EC" id="3.2.1.-" evidence="7"/>
<evidence type="ECO:0000256" key="5">
    <source>
        <dbReference type="ARBA" id="ARBA00022801"/>
    </source>
</evidence>
<evidence type="ECO:0000313" key="9">
    <source>
        <dbReference type="EMBL" id="PIK56511.1"/>
    </source>
</evidence>
<sequence>MAMADRLVEDGYRDAGYEYVNIDDCWSNKTRDENGNLNPDSKRFPSGMKALADYMHKKGLKLGIYGDFGSKTCAGYPGSLNYLEKDANRFAEWGIDMFKMDGCNVDISLMKKGYPEMGQYLNATGRPILFSCSWPDYERGKGIPIDYQSVASHCNIWRNFVDIQDSWDSVLKIIDYQANITDQWGPVVGPGNFSDPDMLIIGDYSLSVYQSQAQMAMWAILAAPLLMSNDLRTISPEFREILLNKEVIQVNQDPLGIMGKRVLQNTTKNVLIEAWTRPLSSDAYAVAFVSRNIKIAIYVNTTLTQLQVTGYKAYHIVDLYTGVYWGLIDVDHPLVVKVPPNGAVLLKASVTI</sequence>
<evidence type="ECO:0000256" key="3">
    <source>
        <dbReference type="ARBA" id="ARBA00012755"/>
    </source>
</evidence>
<dbReference type="PANTHER" id="PTHR11452:SF83">
    <property type="entry name" value="ALPHA-GALACTOSIDASE"/>
    <property type="match status" value="1"/>
</dbReference>